<organism evidence="3 4">
    <name type="scientific">Aspergillus puulaauensis</name>
    <dbReference type="NCBI Taxonomy" id="1220207"/>
    <lineage>
        <taxon>Eukaryota</taxon>
        <taxon>Fungi</taxon>
        <taxon>Dikarya</taxon>
        <taxon>Ascomycota</taxon>
        <taxon>Pezizomycotina</taxon>
        <taxon>Eurotiomycetes</taxon>
        <taxon>Eurotiomycetidae</taxon>
        <taxon>Eurotiales</taxon>
        <taxon>Aspergillaceae</taxon>
        <taxon>Aspergillus</taxon>
    </lineage>
</organism>
<keyword evidence="1" id="KW-0175">Coiled coil</keyword>
<feature type="compositionally biased region" description="Polar residues" evidence="2">
    <location>
        <begin position="805"/>
        <end position="826"/>
    </location>
</feature>
<feature type="region of interest" description="Disordered" evidence="2">
    <location>
        <begin position="705"/>
        <end position="835"/>
    </location>
</feature>
<dbReference type="OrthoDB" id="10251744at2759"/>
<feature type="compositionally biased region" description="Low complexity" evidence="2">
    <location>
        <begin position="903"/>
        <end position="912"/>
    </location>
</feature>
<feature type="compositionally biased region" description="Low complexity" evidence="2">
    <location>
        <begin position="868"/>
        <end position="886"/>
    </location>
</feature>
<feature type="region of interest" description="Disordered" evidence="2">
    <location>
        <begin position="483"/>
        <end position="517"/>
    </location>
</feature>
<dbReference type="KEGG" id="apuu:APUU_40936S"/>
<reference evidence="3" key="2">
    <citation type="submission" date="2021-02" db="EMBL/GenBank/DDBJ databases">
        <title>Aspergillus puulaauensis MK2 genome sequence.</title>
        <authorList>
            <person name="Futagami T."/>
            <person name="Mori K."/>
            <person name="Kadooka C."/>
            <person name="Tanaka T."/>
        </authorList>
    </citation>
    <scope>NUCLEOTIDE SEQUENCE</scope>
    <source>
        <strain evidence="3">MK2</strain>
    </source>
</reference>
<evidence type="ECO:0000313" key="4">
    <source>
        <dbReference type="Proteomes" id="UP000654913"/>
    </source>
</evidence>
<evidence type="ECO:0000313" key="3">
    <source>
        <dbReference type="EMBL" id="BCS24492.1"/>
    </source>
</evidence>
<evidence type="ECO:0000256" key="2">
    <source>
        <dbReference type="SAM" id="MobiDB-lite"/>
    </source>
</evidence>
<dbReference type="RefSeq" id="XP_041556686.1">
    <property type="nucleotide sequence ID" value="XM_041704064.1"/>
</dbReference>
<feature type="compositionally biased region" description="Polar residues" evidence="2">
    <location>
        <begin position="140"/>
        <end position="160"/>
    </location>
</feature>
<feature type="region of interest" description="Disordered" evidence="2">
    <location>
        <begin position="532"/>
        <end position="556"/>
    </location>
</feature>
<keyword evidence="4" id="KW-1185">Reference proteome</keyword>
<feature type="region of interest" description="Disordered" evidence="2">
    <location>
        <begin position="631"/>
        <end position="667"/>
    </location>
</feature>
<proteinExistence type="predicted"/>
<gene>
    <name evidence="3" type="ORF">APUU_40936S</name>
</gene>
<feature type="compositionally biased region" description="Polar residues" evidence="2">
    <location>
        <begin position="83"/>
        <end position="116"/>
    </location>
</feature>
<name>A0A7R8AN44_9EURO</name>
<feature type="compositionally biased region" description="Basic residues" evidence="2">
    <location>
        <begin position="1"/>
        <end position="10"/>
    </location>
</feature>
<feature type="region of interest" description="Disordered" evidence="2">
    <location>
        <begin position="1"/>
        <end position="185"/>
    </location>
</feature>
<feature type="compositionally biased region" description="Low complexity" evidence="2">
    <location>
        <begin position="490"/>
        <end position="510"/>
    </location>
</feature>
<evidence type="ECO:0000256" key="1">
    <source>
        <dbReference type="SAM" id="Coils"/>
    </source>
</evidence>
<feature type="compositionally biased region" description="Basic and acidic residues" evidence="2">
    <location>
        <begin position="321"/>
        <end position="338"/>
    </location>
</feature>
<feature type="region of interest" description="Disordered" evidence="2">
    <location>
        <begin position="298"/>
        <end position="342"/>
    </location>
</feature>
<dbReference type="AlphaFoldDB" id="A0A7R8AN44"/>
<dbReference type="EMBL" id="AP024446">
    <property type="protein sequence ID" value="BCS24492.1"/>
    <property type="molecule type" value="Genomic_DNA"/>
</dbReference>
<evidence type="ECO:0008006" key="5">
    <source>
        <dbReference type="Google" id="ProtNLM"/>
    </source>
</evidence>
<dbReference type="GeneID" id="64974497"/>
<feature type="compositionally biased region" description="Polar residues" evidence="2">
    <location>
        <begin position="11"/>
        <end position="22"/>
    </location>
</feature>
<feature type="coiled-coil region" evidence="1">
    <location>
        <begin position="209"/>
        <end position="273"/>
    </location>
</feature>
<reference evidence="3" key="1">
    <citation type="submission" date="2021-01" db="EMBL/GenBank/DDBJ databases">
        <authorList>
            <consortium name="Aspergillus puulaauensis MK2 genome sequencing consortium"/>
            <person name="Kazuki M."/>
            <person name="Futagami T."/>
        </authorList>
    </citation>
    <scope>NUCLEOTIDE SEQUENCE</scope>
    <source>
        <strain evidence="3">MK2</strain>
    </source>
</reference>
<protein>
    <recommendedName>
        <fullName evidence="5">Centrosomin N-terminal motif 1 domain-containing protein</fullName>
    </recommendedName>
</protein>
<feature type="compositionally biased region" description="Basic and acidic residues" evidence="2">
    <location>
        <begin position="921"/>
        <end position="944"/>
    </location>
</feature>
<sequence length="944" mass="104493">MEGNAQRRRSGSGQTSTPSSLRNCLYPPSPAATIESGSKSLRHSSKSKNKPEPSRPPPAFNRVKGRINMESPTKMGSEVPWLQDTSPTNRNPRTPLRSRSQTPDPNASFVNPSSALLQDLLKEQRASRGARTGGLEELENSPQRTPEWCQSQSRSNSQDELGSEKQKASKMLSNGSVRRPPEMGVRETDQYISKISKQNFDLKLEIFYRVQQLSTLEKKLERMDELEDEVQRMRGLEDEVQELRAAQADNQRLLETNEQLQQELDKRDQAVTEAVDLICQLEARMEELGMDLDVSNPSATYPPHGGDSGIATPRNASTVDIPERTSSRGGVRRSERRQVSSGSRILQRAPSFLLGESKSTAALRSLYVEMDDNPLPEPAAITKSESMNSMAETTEPESPRLSALSECSELNINDSPIVEDAFDQIDIPVRRNEICAQDANLSSSTIVKSPRDLVRIDRWDPMEAGNSFNWSGTQQRNRRLSDVFKEPETSSPNSSFNSSSKSKMESIFGSARLPPTPDTMVTGYPGWANSSSNSTIADKGQSDQKQCLSRPRSVDELTTKRGSINCEPRESMDTNISKVTLPRSNLDEREEDPAILPLNSIQIPYGYPENHGIFPGDFDRVLDRMNKEYYSPSRKTSRDETASLTADDWIEAGRPGTQNRTEPLPIDSRVVRTRAPSQCSFLGRRHSIDSAVWEPTLPIIQTLNPRALEEDRDDEPAPETAGPEPEQRRRTSLLPQFFSRSGTSRRLQPSPMSDPVDMDDGAPSPVVRKTRNQPSKGPRPLSGQACDFGASGPTYAEEGMARSFTEANLSSSYNSATTSRPSTSNGGKDHKRRGSLGLFGWMKGASASLKKSDAVSINPPSSTKSDFPITPATTSAAASTRASSRIATHDNVTFAPGQEPTKPAAAEPVVEEFATRTRHPTRSEEPADEHGRRPRYMERRSRRT</sequence>
<feature type="region of interest" description="Disordered" evidence="2">
    <location>
        <begin position="852"/>
        <end position="944"/>
    </location>
</feature>
<feature type="compositionally biased region" description="Polar residues" evidence="2">
    <location>
        <begin position="738"/>
        <end position="747"/>
    </location>
</feature>
<dbReference type="Proteomes" id="UP000654913">
    <property type="component" value="Chromosome 4"/>
</dbReference>
<accession>A0A7R8AN44</accession>